<dbReference type="EMBL" id="CP016757">
    <property type="protein sequence ID" value="ANZ44057.1"/>
    <property type="molecule type" value="Genomic_DNA"/>
</dbReference>
<dbReference type="Gene3D" id="1.10.10.10">
    <property type="entry name" value="Winged helix-like DNA-binding domain superfamily/Winged helix DNA-binding domain"/>
    <property type="match status" value="1"/>
</dbReference>
<feature type="domain" description="HTH asnC-type" evidence="4">
    <location>
        <begin position="1"/>
        <end position="62"/>
    </location>
</feature>
<dbReference type="InterPro" id="IPR036388">
    <property type="entry name" value="WH-like_DNA-bd_sf"/>
</dbReference>
<dbReference type="PROSITE" id="PS50956">
    <property type="entry name" value="HTH_ASNC_2"/>
    <property type="match status" value="1"/>
</dbReference>
<keyword evidence="6" id="KW-1185">Reference proteome</keyword>
<dbReference type="InterPro" id="IPR011991">
    <property type="entry name" value="ArsR-like_HTH"/>
</dbReference>
<dbReference type="Pfam" id="PF01037">
    <property type="entry name" value="AsnC_trans_reg"/>
    <property type="match status" value="1"/>
</dbReference>
<dbReference type="InterPro" id="IPR000485">
    <property type="entry name" value="AsnC-type_HTH_dom"/>
</dbReference>
<evidence type="ECO:0000313" key="5">
    <source>
        <dbReference type="EMBL" id="ANZ44057.1"/>
    </source>
</evidence>
<keyword evidence="3" id="KW-0804">Transcription</keyword>
<protein>
    <submittedName>
        <fullName evidence="5">Transcriptional regulator</fullName>
    </submittedName>
</protein>
<dbReference type="SMART" id="SM00344">
    <property type="entry name" value="HTH_ASNC"/>
    <property type="match status" value="1"/>
</dbReference>
<dbReference type="InterPro" id="IPR036390">
    <property type="entry name" value="WH_DNA-bd_sf"/>
</dbReference>
<dbReference type="PANTHER" id="PTHR30154:SF53">
    <property type="entry name" value="HTH-TYPE TRANSCRIPTIONAL REGULATOR LRPC"/>
    <property type="match status" value="1"/>
</dbReference>
<keyword evidence="2" id="KW-0238">DNA-binding</keyword>
<evidence type="ECO:0000313" key="6">
    <source>
        <dbReference type="Proteomes" id="UP000093044"/>
    </source>
</evidence>
<dbReference type="OrthoDB" id="66249at2"/>
<dbReference type="Proteomes" id="UP000093044">
    <property type="component" value="Chromosome"/>
</dbReference>
<dbReference type="SUPFAM" id="SSF54909">
    <property type="entry name" value="Dimeric alpha+beta barrel"/>
    <property type="match status" value="1"/>
</dbReference>
<accession>A0A1B2I290</accession>
<dbReference type="KEGG" id="cpor:BED41_02475"/>
<organism evidence="5 6">
    <name type="scientific">Cloacibacillus porcorum</name>
    <dbReference type="NCBI Taxonomy" id="1197717"/>
    <lineage>
        <taxon>Bacteria</taxon>
        <taxon>Thermotogati</taxon>
        <taxon>Synergistota</taxon>
        <taxon>Synergistia</taxon>
        <taxon>Synergistales</taxon>
        <taxon>Synergistaceae</taxon>
        <taxon>Cloacibacillus</taxon>
    </lineage>
</organism>
<dbReference type="PRINTS" id="PR00033">
    <property type="entry name" value="HTHASNC"/>
</dbReference>
<keyword evidence="1" id="KW-0805">Transcription regulation</keyword>
<dbReference type="CDD" id="cd00090">
    <property type="entry name" value="HTH_ARSR"/>
    <property type="match status" value="1"/>
</dbReference>
<reference evidence="5" key="1">
    <citation type="submission" date="2016-08" db="EMBL/GenBank/DDBJ databases">
        <title>Complete genome of Cloacibacillus porcorum.</title>
        <authorList>
            <person name="Looft T."/>
            <person name="Bayles D.O."/>
            <person name="Alt D.P."/>
        </authorList>
    </citation>
    <scope>NUCLEOTIDE SEQUENCE [LARGE SCALE GENOMIC DNA]</scope>
    <source>
        <strain evidence="5">CL-84</strain>
    </source>
</reference>
<dbReference type="Gene3D" id="3.30.70.920">
    <property type="match status" value="1"/>
</dbReference>
<dbReference type="STRING" id="1197717.BED41_02475"/>
<dbReference type="GO" id="GO:0005829">
    <property type="term" value="C:cytosol"/>
    <property type="evidence" value="ECO:0007669"/>
    <property type="project" value="TreeGrafter"/>
</dbReference>
<dbReference type="InterPro" id="IPR019888">
    <property type="entry name" value="Tscrpt_reg_AsnC-like"/>
</dbReference>
<dbReference type="Pfam" id="PF13412">
    <property type="entry name" value="HTH_24"/>
    <property type="match status" value="1"/>
</dbReference>
<evidence type="ECO:0000256" key="1">
    <source>
        <dbReference type="ARBA" id="ARBA00023015"/>
    </source>
</evidence>
<gene>
    <name evidence="5" type="ORF">BED41_02475</name>
</gene>
<dbReference type="GeneID" id="83056716"/>
<dbReference type="InterPro" id="IPR011008">
    <property type="entry name" value="Dimeric_a/b-barrel"/>
</dbReference>
<dbReference type="SUPFAM" id="SSF46785">
    <property type="entry name" value="Winged helix' DNA-binding domain"/>
    <property type="match status" value="1"/>
</dbReference>
<dbReference type="RefSeq" id="WP_066742693.1">
    <property type="nucleotide sequence ID" value="NZ_CAUFKJ010000013.1"/>
</dbReference>
<dbReference type="GO" id="GO:0043200">
    <property type="term" value="P:response to amino acid"/>
    <property type="evidence" value="ECO:0007669"/>
    <property type="project" value="TreeGrafter"/>
</dbReference>
<evidence type="ECO:0000256" key="2">
    <source>
        <dbReference type="ARBA" id="ARBA00023125"/>
    </source>
</evidence>
<dbReference type="FunFam" id="1.10.10.10:FF:000186">
    <property type="entry name" value="AsnC family transcriptional regulator"/>
    <property type="match status" value="1"/>
</dbReference>
<evidence type="ECO:0000256" key="3">
    <source>
        <dbReference type="ARBA" id="ARBA00023163"/>
    </source>
</evidence>
<dbReference type="AlphaFoldDB" id="A0A1B2I290"/>
<dbReference type="GO" id="GO:0043565">
    <property type="term" value="F:sequence-specific DNA binding"/>
    <property type="evidence" value="ECO:0007669"/>
    <property type="project" value="InterPro"/>
</dbReference>
<sequence>MDEIDMRIIGELKENGRATASEISRRISLSVPAVAERIRKLEQSGVIEGYTIRVNRNMTGFSLLAFILVTVAGSENIENFRVKVVRERCVLECHHIAGPNDYLLKVLVRDTAELESFLSQTLKKINGVAASNTIISLSALKERINV</sequence>
<dbReference type="InterPro" id="IPR019887">
    <property type="entry name" value="Tscrpt_reg_AsnC/Lrp_C"/>
</dbReference>
<proteinExistence type="predicted"/>
<name>A0A1B2I290_9BACT</name>
<evidence type="ECO:0000259" key="4">
    <source>
        <dbReference type="PROSITE" id="PS50956"/>
    </source>
</evidence>
<dbReference type="PANTHER" id="PTHR30154">
    <property type="entry name" value="LEUCINE-RESPONSIVE REGULATORY PROTEIN"/>
    <property type="match status" value="1"/>
</dbReference>